<evidence type="ECO:0000313" key="3">
    <source>
        <dbReference type="EMBL" id="KYQ48858.1"/>
    </source>
</evidence>
<evidence type="ECO:0000313" key="4">
    <source>
        <dbReference type="Proteomes" id="UP000075809"/>
    </source>
</evidence>
<dbReference type="EMBL" id="KQ982944">
    <property type="protein sequence ID" value="KYQ48858.1"/>
    <property type="molecule type" value="Genomic_DNA"/>
</dbReference>
<dbReference type="GO" id="GO:0016616">
    <property type="term" value="F:oxidoreductase activity, acting on the CH-OH group of donors, NAD or NADP as acceptor"/>
    <property type="evidence" value="ECO:0007669"/>
    <property type="project" value="TreeGrafter"/>
</dbReference>
<accession>A0A151WM11</accession>
<keyword evidence="4" id="KW-1185">Reference proteome</keyword>
<name>A0A151WM11_9HYME</name>
<reference evidence="3 4" key="1">
    <citation type="submission" date="2015-09" db="EMBL/GenBank/DDBJ databases">
        <title>Trachymyrmex zeteki WGS genome.</title>
        <authorList>
            <person name="Nygaard S."/>
            <person name="Hu H."/>
            <person name="Boomsma J."/>
            <person name="Zhang G."/>
        </authorList>
    </citation>
    <scope>NUCLEOTIDE SEQUENCE [LARGE SCALE GENOMIC DNA]</scope>
    <source>
        <strain evidence="3">Tzet28-1</strain>
        <tissue evidence="3">Whole body</tissue>
    </source>
</reference>
<proteinExistence type="inferred from homology"/>
<comment type="similarity">
    <text evidence="1">Belongs to the short-chain dehydrogenases/reductases (SDR) family.</text>
</comment>
<protein>
    <submittedName>
        <fullName evidence="3">15-hydroxyprostaglandin dehydrogenase [NAD+]</fullName>
    </submittedName>
</protein>
<dbReference type="GO" id="GO:0005737">
    <property type="term" value="C:cytoplasm"/>
    <property type="evidence" value="ECO:0007669"/>
    <property type="project" value="TreeGrafter"/>
</dbReference>
<dbReference type="SUPFAM" id="SSF51735">
    <property type="entry name" value="NAD(P)-binding Rossmann-fold domains"/>
    <property type="match status" value="1"/>
</dbReference>
<evidence type="ECO:0000256" key="2">
    <source>
        <dbReference type="ARBA" id="ARBA00023002"/>
    </source>
</evidence>
<dbReference type="PANTHER" id="PTHR44229">
    <property type="entry name" value="15-HYDROXYPROSTAGLANDIN DEHYDROGENASE [NAD(+)]"/>
    <property type="match status" value="1"/>
</dbReference>
<organism evidence="3 4">
    <name type="scientific">Mycetomoellerius zeteki</name>
    <dbReference type="NCBI Taxonomy" id="64791"/>
    <lineage>
        <taxon>Eukaryota</taxon>
        <taxon>Metazoa</taxon>
        <taxon>Ecdysozoa</taxon>
        <taxon>Arthropoda</taxon>
        <taxon>Hexapoda</taxon>
        <taxon>Insecta</taxon>
        <taxon>Pterygota</taxon>
        <taxon>Neoptera</taxon>
        <taxon>Endopterygota</taxon>
        <taxon>Hymenoptera</taxon>
        <taxon>Apocrita</taxon>
        <taxon>Aculeata</taxon>
        <taxon>Formicoidea</taxon>
        <taxon>Formicidae</taxon>
        <taxon>Myrmicinae</taxon>
        <taxon>Mycetomoellerius</taxon>
    </lineage>
</organism>
<dbReference type="Gene3D" id="3.40.50.720">
    <property type="entry name" value="NAD(P)-binding Rossmann-like Domain"/>
    <property type="match status" value="1"/>
</dbReference>
<keyword evidence="2" id="KW-0560">Oxidoreductase</keyword>
<dbReference type="InterPro" id="IPR002347">
    <property type="entry name" value="SDR_fam"/>
</dbReference>
<dbReference type="STRING" id="64791.A0A151WM11"/>
<gene>
    <name evidence="3" type="ORF">ALC60_11910</name>
</gene>
<dbReference type="Proteomes" id="UP000075809">
    <property type="component" value="Unassembled WGS sequence"/>
</dbReference>
<sequence length="92" mass="10283">MSNGQNAVATLENEFGKGRAIFVACDVTKADDFKKIFKKIVDTFKGLDIVINNAGIFDDNYWEKTVDLNVKAVIRGSMLAFDYMRSIKAARV</sequence>
<dbReference type="Pfam" id="PF00106">
    <property type="entry name" value="adh_short"/>
    <property type="match status" value="1"/>
</dbReference>
<dbReference type="InterPro" id="IPR036291">
    <property type="entry name" value="NAD(P)-bd_dom_sf"/>
</dbReference>
<dbReference type="AlphaFoldDB" id="A0A151WM11"/>
<evidence type="ECO:0000256" key="1">
    <source>
        <dbReference type="ARBA" id="ARBA00006484"/>
    </source>
</evidence>
<dbReference type="PANTHER" id="PTHR44229:SF8">
    <property type="entry name" value="ALCOHOL DEHYDROGENASE-RELATED"/>
    <property type="match status" value="1"/>
</dbReference>